<dbReference type="OrthoDB" id="1804777at2"/>
<sequence length="578" mass="67796">MDIKVYYDNKEFTQAEYNTYILYKYLTKHYDKDIARKVIENSKDLNIVAKALGKEDIAFFCLYFLQDIFVVKDNNEARNLSPTHYEIWDLFNVTFVKDKIDKINIICPRGMAKTTMGTLALTVWLVCYQLSQFTLIGAKKDSDAQQFIDSIKKVFQENEKIIDNFGKLIDKKKKNNANEVEFSNGMYIRAVGSASSVRGANFKGIRPTVVIADDYQDERDILTEDAREKKYNKWTKEIENVGDTAVYRNGKKVKSATKIVSIGTVLHSSCLISQIARNKDYYTLYKQAVILEEGQTIEDIFETDKWLECKNIYFDDKIDNPKIDAKQFYEEHKDDMKFPILWEEKWDCFDDIAVPYWENREAFMSEKMNDSSSIMEKWIRSNRTQSKEDVENHNFNKTMLCVDPAGIKNKRKGDYFAFVVVSLADNEFKYVRKGEILRFSTFSQYIQHIIDILHEFDDITHVYIEKNTYMGLDADKLKDSIVQDEKLKDRDIEIINKMEHRNKDEKISTITDDVNNGRIIFCEERVMKEAIEQMMEFQGEKYTQNDDFIDCLAIGAIEIDNIEEYGELQIYDIRKLGL</sequence>
<protein>
    <submittedName>
        <fullName evidence="1">Terminase</fullName>
    </submittedName>
</protein>
<reference evidence="1 2" key="1">
    <citation type="submission" date="2019-08" db="EMBL/GenBank/DDBJ databases">
        <title>In-depth cultivation of the pig gut microbiome towards novel bacterial diversity and tailored functional studies.</title>
        <authorList>
            <person name="Wylensek D."/>
            <person name="Hitch T.C.A."/>
            <person name="Clavel T."/>
        </authorList>
    </citation>
    <scope>NUCLEOTIDE SEQUENCE [LARGE SCALE GENOMIC DNA]</scope>
    <source>
        <strain evidence="1 2">Med78-601-WT-4W-RMD-3</strain>
    </source>
</reference>
<dbReference type="InterPro" id="IPR027417">
    <property type="entry name" value="P-loop_NTPase"/>
</dbReference>
<name>A0A844FIJ5_9FIRM</name>
<accession>A0A844FIJ5</accession>
<organism evidence="1 2">
    <name type="scientific">Anaerosalibacter bizertensis</name>
    <dbReference type="NCBI Taxonomy" id="932217"/>
    <lineage>
        <taxon>Bacteria</taxon>
        <taxon>Bacillati</taxon>
        <taxon>Bacillota</taxon>
        <taxon>Tissierellia</taxon>
        <taxon>Tissierellales</taxon>
        <taxon>Sporanaerobacteraceae</taxon>
        <taxon>Anaerosalibacter</taxon>
    </lineage>
</organism>
<dbReference type="Gene3D" id="3.30.420.240">
    <property type="match status" value="1"/>
</dbReference>
<gene>
    <name evidence="1" type="ORF">FYJ27_08575</name>
</gene>
<dbReference type="Gene3D" id="3.40.50.300">
    <property type="entry name" value="P-loop containing nucleotide triphosphate hydrolases"/>
    <property type="match status" value="1"/>
</dbReference>
<dbReference type="EMBL" id="VULR01000011">
    <property type="protein sequence ID" value="MSS43781.1"/>
    <property type="molecule type" value="Genomic_DNA"/>
</dbReference>
<evidence type="ECO:0000313" key="1">
    <source>
        <dbReference type="EMBL" id="MSS43781.1"/>
    </source>
</evidence>
<evidence type="ECO:0000313" key="2">
    <source>
        <dbReference type="Proteomes" id="UP000462760"/>
    </source>
</evidence>
<proteinExistence type="predicted"/>
<dbReference type="RefSeq" id="WP_154484461.1">
    <property type="nucleotide sequence ID" value="NZ_VULR01000011.1"/>
</dbReference>
<dbReference type="AlphaFoldDB" id="A0A844FIJ5"/>
<dbReference type="Proteomes" id="UP000462760">
    <property type="component" value="Unassembled WGS sequence"/>
</dbReference>
<comment type="caution">
    <text evidence="1">The sequence shown here is derived from an EMBL/GenBank/DDBJ whole genome shotgun (WGS) entry which is preliminary data.</text>
</comment>